<feature type="transmembrane region" description="Helical" evidence="7">
    <location>
        <begin position="100"/>
        <end position="118"/>
    </location>
</feature>
<keyword evidence="3" id="KW-1003">Cell membrane</keyword>
<evidence type="ECO:0000256" key="5">
    <source>
        <dbReference type="ARBA" id="ARBA00022989"/>
    </source>
</evidence>
<keyword evidence="6 7" id="KW-0472">Membrane</keyword>
<evidence type="ECO:0000259" key="8">
    <source>
        <dbReference type="PROSITE" id="PS50850"/>
    </source>
</evidence>
<dbReference type="PROSITE" id="PS50850">
    <property type="entry name" value="MFS"/>
    <property type="match status" value="1"/>
</dbReference>
<protein>
    <submittedName>
        <fullName evidence="9">MFS transporter</fullName>
    </submittedName>
</protein>
<feature type="transmembrane region" description="Helical" evidence="7">
    <location>
        <begin position="414"/>
        <end position="434"/>
    </location>
</feature>
<evidence type="ECO:0000256" key="7">
    <source>
        <dbReference type="SAM" id="Phobius"/>
    </source>
</evidence>
<comment type="subcellular location">
    <subcellularLocation>
        <location evidence="1">Cell membrane</location>
        <topology evidence="1">Multi-pass membrane protein</topology>
    </subcellularLocation>
</comment>
<feature type="domain" description="Major facilitator superfamily (MFS) profile" evidence="8">
    <location>
        <begin position="27"/>
        <end position="439"/>
    </location>
</feature>
<evidence type="ECO:0000313" key="10">
    <source>
        <dbReference type="Proteomes" id="UP001597287"/>
    </source>
</evidence>
<evidence type="ECO:0000256" key="2">
    <source>
        <dbReference type="ARBA" id="ARBA00022448"/>
    </source>
</evidence>
<dbReference type="CDD" id="cd17369">
    <property type="entry name" value="MFS_ShiA_like"/>
    <property type="match status" value="1"/>
</dbReference>
<feature type="transmembrane region" description="Helical" evidence="7">
    <location>
        <begin position="204"/>
        <end position="223"/>
    </location>
</feature>
<accession>A0ABW5EVM8</accession>
<dbReference type="InterPro" id="IPR036259">
    <property type="entry name" value="MFS_trans_sf"/>
</dbReference>
<dbReference type="EMBL" id="JBHUIG010000028">
    <property type="protein sequence ID" value="MFD2321711.1"/>
    <property type="molecule type" value="Genomic_DNA"/>
</dbReference>
<keyword evidence="4 7" id="KW-0812">Transmembrane</keyword>
<dbReference type="PANTHER" id="PTHR43045">
    <property type="entry name" value="SHIKIMATE TRANSPORTER"/>
    <property type="match status" value="1"/>
</dbReference>
<dbReference type="InterPro" id="IPR005828">
    <property type="entry name" value="MFS_sugar_transport-like"/>
</dbReference>
<keyword evidence="2" id="KW-0813">Transport</keyword>
<dbReference type="Pfam" id="PF00083">
    <property type="entry name" value="Sugar_tr"/>
    <property type="match status" value="1"/>
</dbReference>
<feature type="transmembrane region" description="Helical" evidence="7">
    <location>
        <begin position="266"/>
        <end position="283"/>
    </location>
</feature>
<evidence type="ECO:0000256" key="6">
    <source>
        <dbReference type="ARBA" id="ARBA00023136"/>
    </source>
</evidence>
<feature type="transmembrane region" description="Helical" evidence="7">
    <location>
        <begin position="289"/>
        <end position="308"/>
    </location>
</feature>
<feature type="transmembrane region" description="Helical" evidence="7">
    <location>
        <begin position="64"/>
        <end position="88"/>
    </location>
</feature>
<evidence type="ECO:0000256" key="3">
    <source>
        <dbReference type="ARBA" id="ARBA00022475"/>
    </source>
</evidence>
<dbReference type="Gene3D" id="1.20.1250.20">
    <property type="entry name" value="MFS general substrate transporter like domains"/>
    <property type="match status" value="1"/>
</dbReference>
<dbReference type="PANTHER" id="PTHR43045:SF1">
    <property type="entry name" value="SHIKIMATE TRANSPORTER"/>
    <property type="match status" value="1"/>
</dbReference>
<evidence type="ECO:0000313" key="9">
    <source>
        <dbReference type="EMBL" id="MFD2321711.1"/>
    </source>
</evidence>
<feature type="transmembrane region" description="Helical" evidence="7">
    <location>
        <begin position="172"/>
        <end position="192"/>
    </location>
</feature>
<proteinExistence type="predicted"/>
<sequence>MTQATSAGAVRGVQASATSQHGQHRKVAAASLIGTAVEWYDYFIYGTYAALLFPKLFFPGMDPLAGTIAAFATYAVGFAARPVGAAVFGHYGDRVGRKAMLVISLLMMGGSTVLIGLLPTYGTAGIWAAVLLCVLRLVQGFAVGGEWGSAVVMAVEHAPANRRGLYGSFPQMGVPLGLLLSTGVFAITSASLSEADLLAWGWRIPFLASIVMIGIGMFIRLGVQESPVFEKLKQTGQQAQSPAADLLRRHRRVLLVTIGMKMLQNAVFYIYSVFMLSYIVGVLHMPRSVGLNAVLISSVIGLATIPLWSWLSDLIGRKKVYLFGNIASMAFVLPFFALAETGSVLLITVGMVVGLNVLHDAMYGPQAVYFSELFGTQVRLSGANIGYAIGAVLSGGLAPMIATALLAAQGGKTWGIALYLLGLGAISVVATLCARETYREGLDAALNQEGS</sequence>
<organism evidence="9 10">
    <name type="scientific">Delftia deserti</name>
    <dbReference type="NCBI Taxonomy" id="1651218"/>
    <lineage>
        <taxon>Bacteria</taxon>
        <taxon>Pseudomonadati</taxon>
        <taxon>Pseudomonadota</taxon>
        <taxon>Betaproteobacteria</taxon>
        <taxon>Burkholderiales</taxon>
        <taxon>Comamonadaceae</taxon>
        <taxon>Delftia</taxon>
    </lineage>
</organism>
<keyword evidence="5 7" id="KW-1133">Transmembrane helix</keyword>
<dbReference type="InterPro" id="IPR020846">
    <property type="entry name" value="MFS_dom"/>
</dbReference>
<gene>
    <name evidence="9" type="ORF">ACFSPV_23760</name>
</gene>
<feature type="transmembrane region" description="Helical" evidence="7">
    <location>
        <begin position="124"/>
        <end position="143"/>
    </location>
</feature>
<dbReference type="SUPFAM" id="SSF103473">
    <property type="entry name" value="MFS general substrate transporter"/>
    <property type="match status" value="1"/>
</dbReference>
<comment type="caution">
    <text evidence="9">The sequence shown here is derived from an EMBL/GenBank/DDBJ whole genome shotgun (WGS) entry which is preliminary data.</text>
</comment>
<evidence type="ECO:0000256" key="1">
    <source>
        <dbReference type="ARBA" id="ARBA00004651"/>
    </source>
</evidence>
<dbReference type="Proteomes" id="UP001597287">
    <property type="component" value="Unassembled WGS sequence"/>
</dbReference>
<dbReference type="RefSeq" id="WP_183021673.1">
    <property type="nucleotide sequence ID" value="NZ_JBHSIH010000001.1"/>
</dbReference>
<evidence type="ECO:0000256" key="4">
    <source>
        <dbReference type="ARBA" id="ARBA00022692"/>
    </source>
</evidence>
<name>A0ABW5EVM8_9BURK</name>
<feature type="transmembrane region" description="Helical" evidence="7">
    <location>
        <begin position="385"/>
        <end position="408"/>
    </location>
</feature>
<reference evidence="10" key="1">
    <citation type="journal article" date="2019" name="Int. J. Syst. Evol. Microbiol.">
        <title>The Global Catalogue of Microorganisms (GCM) 10K type strain sequencing project: providing services to taxonomists for standard genome sequencing and annotation.</title>
        <authorList>
            <consortium name="The Broad Institute Genomics Platform"/>
            <consortium name="The Broad Institute Genome Sequencing Center for Infectious Disease"/>
            <person name="Wu L."/>
            <person name="Ma J."/>
        </authorList>
    </citation>
    <scope>NUCLEOTIDE SEQUENCE [LARGE SCALE GENOMIC DNA]</scope>
    <source>
        <strain evidence="10">CCUG 62793</strain>
    </source>
</reference>
<keyword evidence="10" id="KW-1185">Reference proteome</keyword>